<evidence type="ECO:0000259" key="9">
    <source>
        <dbReference type="Pfam" id="PF16916"/>
    </source>
</evidence>
<comment type="similarity">
    <text evidence="2">Belongs to the cation diffusion facilitator (CDF) transporter (TC 2.A.4) family.</text>
</comment>
<dbReference type="Gene3D" id="1.20.1510.10">
    <property type="entry name" value="Cation efflux protein transmembrane domain"/>
    <property type="match status" value="1"/>
</dbReference>
<keyword evidence="4 7" id="KW-0812">Transmembrane</keyword>
<feature type="transmembrane region" description="Helical" evidence="7">
    <location>
        <begin position="101"/>
        <end position="119"/>
    </location>
</feature>
<dbReference type="NCBIfam" id="TIGR01297">
    <property type="entry name" value="CDF"/>
    <property type="match status" value="1"/>
</dbReference>
<proteinExistence type="inferred from homology"/>
<evidence type="ECO:0000259" key="8">
    <source>
        <dbReference type="Pfam" id="PF01545"/>
    </source>
</evidence>
<evidence type="ECO:0000256" key="3">
    <source>
        <dbReference type="ARBA" id="ARBA00022448"/>
    </source>
</evidence>
<evidence type="ECO:0000256" key="2">
    <source>
        <dbReference type="ARBA" id="ARBA00008114"/>
    </source>
</evidence>
<feature type="transmembrane region" description="Helical" evidence="7">
    <location>
        <begin position="178"/>
        <end position="195"/>
    </location>
</feature>
<dbReference type="InterPro" id="IPR036837">
    <property type="entry name" value="Cation_efflux_CTD_sf"/>
</dbReference>
<evidence type="ECO:0000256" key="7">
    <source>
        <dbReference type="SAM" id="Phobius"/>
    </source>
</evidence>
<dbReference type="GO" id="GO:0016020">
    <property type="term" value="C:membrane"/>
    <property type="evidence" value="ECO:0007669"/>
    <property type="project" value="UniProtKB-SubCell"/>
</dbReference>
<dbReference type="Gene3D" id="3.30.70.1350">
    <property type="entry name" value="Cation efflux protein, cytoplasmic domain"/>
    <property type="match status" value="1"/>
</dbReference>
<feature type="domain" description="Cation efflux protein cytoplasmic" evidence="9">
    <location>
        <begin position="231"/>
        <end position="305"/>
    </location>
</feature>
<evidence type="ECO:0000256" key="4">
    <source>
        <dbReference type="ARBA" id="ARBA00022692"/>
    </source>
</evidence>
<dbReference type="PANTHER" id="PTHR43840">
    <property type="entry name" value="MITOCHONDRIAL METAL TRANSPORTER 1-RELATED"/>
    <property type="match status" value="1"/>
</dbReference>
<dbReference type="FunFam" id="1.20.1510.10:FF:000006">
    <property type="entry name" value="Divalent cation efflux transporter"/>
    <property type="match status" value="1"/>
</dbReference>
<dbReference type="PANTHER" id="PTHR43840:SF15">
    <property type="entry name" value="MITOCHONDRIAL METAL TRANSPORTER 1-RELATED"/>
    <property type="match status" value="1"/>
</dbReference>
<keyword evidence="3" id="KW-0813">Transport</keyword>
<dbReference type="Pfam" id="PF01545">
    <property type="entry name" value="Cation_efflux"/>
    <property type="match status" value="1"/>
</dbReference>
<dbReference type="InterPro" id="IPR027469">
    <property type="entry name" value="Cation_efflux_TMD_sf"/>
</dbReference>
<protein>
    <submittedName>
        <fullName evidence="10">Uncharacterized protein</fullName>
    </submittedName>
</protein>
<dbReference type="SUPFAM" id="SSF161111">
    <property type="entry name" value="Cation efflux protein transmembrane domain-like"/>
    <property type="match status" value="1"/>
</dbReference>
<dbReference type="AlphaFoldDB" id="A0A382GVF9"/>
<accession>A0A382GVF9</accession>
<sequence length="393" mass="44154">MKVLADYIIRKHVPDRVDPSLTKYRGNIGISQGWISIIANLFLFIIKLLFGYVSNSIALITDAFHTLSDLASSAVLIFGFRMSNKPADEEHPFGHGRAETIAALTISILIGFTGLEFIKSSISRLYSAVDINVSGVVIFVVIITVLIKEILARLSYNLGITIDSDTLKADALHHRSDMWSSLLVLIAFIGVWLGYPKMDAFMALCVAAMMIYSAYDIARSAIDDLLGKPVDKDTIDTIKSLAKGIDGVHSVHDILVHRYGAHRFISLHIEIAEGLSPEEMHNIADSVEKLLSDEMDADVVTHVDPVTLEGEEISFVKEIISRIITKFELKANIQDLRIVKNHKVESILFQIPVPMEFKEKDHFRRQCSEELRIKYPDCHIIIEYKSQMTMRQT</sequence>
<dbReference type="InterPro" id="IPR058533">
    <property type="entry name" value="Cation_efflux_TM"/>
</dbReference>
<name>A0A382GVF9_9ZZZZ</name>
<dbReference type="Pfam" id="PF16916">
    <property type="entry name" value="ZT_dimer"/>
    <property type="match status" value="1"/>
</dbReference>
<dbReference type="EMBL" id="UINC01057557">
    <property type="protein sequence ID" value="SVB78845.1"/>
    <property type="molecule type" value="Genomic_DNA"/>
</dbReference>
<organism evidence="10">
    <name type="scientific">marine metagenome</name>
    <dbReference type="NCBI Taxonomy" id="408172"/>
    <lineage>
        <taxon>unclassified sequences</taxon>
        <taxon>metagenomes</taxon>
        <taxon>ecological metagenomes</taxon>
    </lineage>
</organism>
<evidence type="ECO:0000256" key="1">
    <source>
        <dbReference type="ARBA" id="ARBA00004141"/>
    </source>
</evidence>
<dbReference type="InterPro" id="IPR050291">
    <property type="entry name" value="CDF_Transporter"/>
</dbReference>
<evidence type="ECO:0000256" key="5">
    <source>
        <dbReference type="ARBA" id="ARBA00022989"/>
    </source>
</evidence>
<feature type="transmembrane region" description="Helical" evidence="7">
    <location>
        <begin position="125"/>
        <end position="147"/>
    </location>
</feature>
<keyword evidence="6 7" id="KW-0472">Membrane</keyword>
<evidence type="ECO:0000313" key="10">
    <source>
        <dbReference type="EMBL" id="SVB78845.1"/>
    </source>
</evidence>
<gene>
    <name evidence="10" type="ORF">METZ01_LOCUS231699</name>
</gene>
<comment type="subcellular location">
    <subcellularLocation>
        <location evidence="1">Membrane</location>
        <topology evidence="1">Multi-pass membrane protein</topology>
    </subcellularLocation>
</comment>
<evidence type="ECO:0000256" key="6">
    <source>
        <dbReference type="ARBA" id="ARBA00023136"/>
    </source>
</evidence>
<keyword evidence="5 7" id="KW-1133">Transmembrane helix</keyword>
<dbReference type="GO" id="GO:0008324">
    <property type="term" value="F:monoatomic cation transmembrane transporter activity"/>
    <property type="evidence" value="ECO:0007669"/>
    <property type="project" value="InterPro"/>
</dbReference>
<dbReference type="InterPro" id="IPR027470">
    <property type="entry name" value="Cation_efflux_CTD"/>
</dbReference>
<feature type="transmembrane region" description="Helical" evidence="7">
    <location>
        <begin position="33"/>
        <end position="53"/>
    </location>
</feature>
<feature type="domain" description="Cation efflux protein transmembrane" evidence="8">
    <location>
        <begin position="34"/>
        <end position="226"/>
    </location>
</feature>
<reference evidence="10" key="1">
    <citation type="submission" date="2018-05" db="EMBL/GenBank/DDBJ databases">
        <authorList>
            <person name="Lanie J.A."/>
            <person name="Ng W.-L."/>
            <person name="Kazmierczak K.M."/>
            <person name="Andrzejewski T.M."/>
            <person name="Davidsen T.M."/>
            <person name="Wayne K.J."/>
            <person name="Tettelin H."/>
            <person name="Glass J.I."/>
            <person name="Rusch D."/>
            <person name="Podicherti R."/>
            <person name="Tsui H.-C.T."/>
            <person name="Winkler M.E."/>
        </authorList>
    </citation>
    <scope>NUCLEOTIDE SEQUENCE</scope>
</reference>
<dbReference type="SUPFAM" id="SSF160240">
    <property type="entry name" value="Cation efflux protein cytoplasmic domain-like"/>
    <property type="match status" value="1"/>
</dbReference>
<dbReference type="InterPro" id="IPR002524">
    <property type="entry name" value="Cation_efflux"/>
</dbReference>